<name>A0A9W6V8Z8_9PSEU</name>
<dbReference type="Pfam" id="PF00106">
    <property type="entry name" value="adh_short"/>
    <property type="match status" value="1"/>
</dbReference>
<reference evidence="5" key="1">
    <citation type="submission" date="2023-02" db="EMBL/GenBank/DDBJ databases">
        <title>Actinokineospora globicatena NBRC 15670.</title>
        <authorList>
            <person name="Ichikawa N."/>
            <person name="Sato H."/>
            <person name="Tonouchi N."/>
        </authorList>
    </citation>
    <scope>NUCLEOTIDE SEQUENCE</scope>
    <source>
        <strain evidence="5">NBRC 15670</strain>
    </source>
</reference>
<comment type="caution">
    <text evidence="5">The sequence shown here is derived from an EMBL/GenBank/DDBJ whole genome shotgun (WGS) entry which is preliminary data.</text>
</comment>
<dbReference type="EMBL" id="BSSD01000001">
    <property type="protein sequence ID" value="GLW90453.1"/>
    <property type="molecule type" value="Genomic_DNA"/>
</dbReference>
<sequence>MGALRGKVVIVTGAAGGIGGAICRLLAAEGARLVVNDLGCDWDGEGEDPSVAAAVAADLTASGAEVVALSGDTTRPDVAEALVATAVRHWGRLDGVVNAAGTLRDWMFHNIPLEDWQHLLGIHLTGPFLLGQAACRHWRAEAGEGRPVAGRIVNTTSVAGLLGNPGQSCYSAAKAGVAALTRVVAMEMAPYDVTVNAIAPSARTRMTENSTTLPDADPTWDLLSPDNTAPLVAYLLTDAAAPITGQIFGVFADVIELYEGWTPTAVAHNGTPWTLPTIHTRLPDLFTHHPRSYTGPLTTPAMTALFGPDNT</sequence>
<organism evidence="5 6">
    <name type="scientific">Actinokineospora globicatena</name>
    <dbReference type="NCBI Taxonomy" id="103729"/>
    <lineage>
        <taxon>Bacteria</taxon>
        <taxon>Bacillati</taxon>
        <taxon>Actinomycetota</taxon>
        <taxon>Actinomycetes</taxon>
        <taxon>Pseudonocardiales</taxon>
        <taxon>Pseudonocardiaceae</taxon>
        <taxon>Actinokineospora</taxon>
    </lineage>
</organism>
<dbReference type="RefSeq" id="WP_285608456.1">
    <property type="nucleotide sequence ID" value="NZ_BSSD01000001.1"/>
</dbReference>
<evidence type="ECO:0000256" key="1">
    <source>
        <dbReference type="ARBA" id="ARBA00006484"/>
    </source>
</evidence>
<dbReference type="InterPro" id="IPR036291">
    <property type="entry name" value="NAD(P)-bd_dom_sf"/>
</dbReference>
<dbReference type="GO" id="GO:0016491">
    <property type="term" value="F:oxidoreductase activity"/>
    <property type="evidence" value="ECO:0007669"/>
    <property type="project" value="UniProtKB-KW"/>
</dbReference>
<dbReference type="FunFam" id="3.40.50.720:FF:000084">
    <property type="entry name" value="Short-chain dehydrogenase reductase"/>
    <property type="match status" value="1"/>
</dbReference>
<evidence type="ECO:0000256" key="2">
    <source>
        <dbReference type="ARBA" id="ARBA00023002"/>
    </source>
</evidence>
<gene>
    <name evidence="5" type="ORF">Aglo03_12690</name>
</gene>
<dbReference type="AlphaFoldDB" id="A0A9W6V8Z8"/>
<keyword evidence="2" id="KW-0560">Oxidoreductase</keyword>
<proteinExistence type="inferred from homology"/>
<dbReference type="InterPro" id="IPR002347">
    <property type="entry name" value="SDR_fam"/>
</dbReference>
<protein>
    <submittedName>
        <fullName evidence="5">Short-chain dehydrogenase</fullName>
    </submittedName>
</protein>
<evidence type="ECO:0000313" key="5">
    <source>
        <dbReference type="EMBL" id="GLW90453.1"/>
    </source>
</evidence>
<dbReference type="InterPro" id="IPR020904">
    <property type="entry name" value="Sc_DH/Rdtase_CS"/>
</dbReference>
<dbReference type="PANTHER" id="PTHR45024:SF2">
    <property type="entry name" value="SCP2 DOMAIN-CONTAINING PROTEIN"/>
    <property type="match status" value="1"/>
</dbReference>
<keyword evidence="6" id="KW-1185">Reference proteome</keyword>
<dbReference type="PROSITE" id="PS00061">
    <property type="entry name" value="ADH_SHORT"/>
    <property type="match status" value="1"/>
</dbReference>
<dbReference type="InterPro" id="IPR057326">
    <property type="entry name" value="KR_dom"/>
</dbReference>
<dbReference type="InterPro" id="IPR051687">
    <property type="entry name" value="Peroxisomal_Beta-Oxidation"/>
</dbReference>
<dbReference type="PRINTS" id="PR00081">
    <property type="entry name" value="GDHRDH"/>
</dbReference>
<dbReference type="Gene3D" id="3.40.50.720">
    <property type="entry name" value="NAD(P)-binding Rossmann-like Domain"/>
    <property type="match status" value="1"/>
</dbReference>
<comment type="similarity">
    <text evidence="1 3">Belongs to the short-chain dehydrogenases/reductases (SDR) family.</text>
</comment>
<accession>A0A9W6V8Z8</accession>
<dbReference type="PANTHER" id="PTHR45024">
    <property type="entry name" value="DEHYDROGENASES, SHORT CHAIN"/>
    <property type="match status" value="1"/>
</dbReference>
<dbReference type="SMART" id="SM00822">
    <property type="entry name" value="PKS_KR"/>
    <property type="match status" value="1"/>
</dbReference>
<dbReference type="PRINTS" id="PR00080">
    <property type="entry name" value="SDRFAMILY"/>
</dbReference>
<feature type="domain" description="Ketoreductase" evidence="4">
    <location>
        <begin position="7"/>
        <end position="201"/>
    </location>
</feature>
<evidence type="ECO:0000313" key="6">
    <source>
        <dbReference type="Proteomes" id="UP001165042"/>
    </source>
</evidence>
<evidence type="ECO:0000259" key="4">
    <source>
        <dbReference type="SMART" id="SM00822"/>
    </source>
</evidence>
<dbReference type="SUPFAM" id="SSF51735">
    <property type="entry name" value="NAD(P)-binding Rossmann-fold domains"/>
    <property type="match status" value="1"/>
</dbReference>
<evidence type="ECO:0000256" key="3">
    <source>
        <dbReference type="RuleBase" id="RU000363"/>
    </source>
</evidence>
<dbReference type="Proteomes" id="UP001165042">
    <property type="component" value="Unassembled WGS sequence"/>
</dbReference>